<name>A0A0K0D709_ANGCA</name>
<dbReference type="AlphaFoldDB" id="A0A0K0D709"/>
<keyword evidence="1" id="KW-1185">Reference proteome</keyword>
<reference evidence="1" key="1">
    <citation type="submission" date="2012-09" db="EMBL/GenBank/DDBJ databases">
        <authorList>
            <person name="Martin A.A."/>
        </authorList>
    </citation>
    <scope>NUCLEOTIDE SEQUENCE</scope>
</reference>
<organism evidence="1 2">
    <name type="scientific">Angiostrongylus cantonensis</name>
    <name type="common">Rat lungworm</name>
    <dbReference type="NCBI Taxonomy" id="6313"/>
    <lineage>
        <taxon>Eukaryota</taxon>
        <taxon>Metazoa</taxon>
        <taxon>Ecdysozoa</taxon>
        <taxon>Nematoda</taxon>
        <taxon>Chromadorea</taxon>
        <taxon>Rhabditida</taxon>
        <taxon>Rhabditina</taxon>
        <taxon>Rhabditomorpha</taxon>
        <taxon>Strongyloidea</taxon>
        <taxon>Metastrongylidae</taxon>
        <taxon>Angiostrongylus</taxon>
    </lineage>
</organism>
<dbReference type="STRING" id="6313.A0A0K0D709"/>
<reference evidence="2" key="2">
    <citation type="submission" date="2017-02" db="UniProtKB">
        <authorList>
            <consortium name="WormBaseParasite"/>
        </authorList>
    </citation>
    <scope>IDENTIFICATION</scope>
</reference>
<proteinExistence type="predicted"/>
<evidence type="ECO:0000313" key="2">
    <source>
        <dbReference type="WBParaSite" id="ACAC_0000585401-mRNA-1"/>
    </source>
</evidence>
<evidence type="ECO:0000313" key="1">
    <source>
        <dbReference type="Proteomes" id="UP000035642"/>
    </source>
</evidence>
<dbReference type="WBParaSite" id="ACAC_0000585401-mRNA-1">
    <property type="protein sequence ID" value="ACAC_0000585401-mRNA-1"/>
    <property type="gene ID" value="ACAC_0000585401"/>
</dbReference>
<sequence>MGGTIGREMVAEIRLWGWEVPFVVMFDTWIVPPEQLDIERISNFAQKIFKNLPNNIKGTESAIRLARMLKAHPSTISPTKIYLFKSLEVGDAACRSIVRPDLTEIMSRSMTANGLEQLSTQPVDVWLVMPKILYVTTVVRWQL</sequence>
<dbReference type="Proteomes" id="UP000035642">
    <property type="component" value="Unassembled WGS sequence"/>
</dbReference>
<accession>A0A0K0D709</accession>
<protein>
    <submittedName>
        <fullName evidence="2">PALP domain-containing protein</fullName>
    </submittedName>
</protein>